<organism evidence="1 2">
    <name type="scientific">Cafeteria roenbergensis</name>
    <name type="common">Marine flagellate</name>
    <dbReference type="NCBI Taxonomy" id="33653"/>
    <lineage>
        <taxon>Eukaryota</taxon>
        <taxon>Sar</taxon>
        <taxon>Stramenopiles</taxon>
        <taxon>Bigyra</taxon>
        <taxon>Opalozoa</taxon>
        <taxon>Bicosoecida</taxon>
        <taxon>Cafeteriaceae</taxon>
        <taxon>Cafeteria</taxon>
    </lineage>
</organism>
<comment type="caution">
    <text evidence="1">The sequence shown here is derived from an EMBL/GenBank/DDBJ whole genome shotgun (WGS) entry which is preliminary data.</text>
</comment>
<proteinExistence type="predicted"/>
<dbReference type="Proteomes" id="UP000323011">
    <property type="component" value="Unassembled WGS sequence"/>
</dbReference>
<gene>
    <name evidence="1" type="ORF">FNF29_02996</name>
</gene>
<evidence type="ECO:0000313" key="1">
    <source>
        <dbReference type="EMBL" id="KAA0153608.1"/>
    </source>
</evidence>
<dbReference type="Gene3D" id="3.90.1140.10">
    <property type="entry name" value="Cyclic phosphodiesterase"/>
    <property type="match status" value="1"/>
</dbReference>
<dbReference type="AlphaFoldDB" id="A0A5A8CLM4"/>
<name>A0A5A8CLM4_CAFRO</name>
<dbReference type="GO" id="GO:0004113">
    <property type="term" value="F:2',3'-cyclic-nucleotide 3'-phosphodiesterase activity"/>
    <property type="evidence" value="ECO:0007669"/>
    <property type="project" value="TreeGrafter"/>
</dbReference>
<sequence length="214" mass="22818">MAESAPIADGGPRQLCTWDEAEAAARLHDHPANHGEFDGGLSVWFVPAKEQRDALNRAIVELREAHGGAAFWPAHCTAFSPARVPAAEAAALASHLAATLPAFDVTVERVEAGSMFHQDVYVLLRRTDALMAARAAAREAFAPEAGPSEDEAFKPHISIVYGGHTDEQRGAIVDDARTRGVAASGQVLRIAAIEVWRCHGPTADWERVASADLA</sequence>
<reference evidence="1 2" key="1">
    <citation type="submission" date="2019-07" db="EMBL/GenBank/DDBJ databases">
        <title>Genomes of Cafeteria roenbergensis.</title>
        <authorList>
            <person name="Fischer M.G."/>
            <person name="Hackl T."/>
            <person name="Roman M."/>
        </authorList>
    </citation>
    <scope>NUCLEOTIDE SEQUENCE [LARGE SCALE GENOMIC DNA]</scope>
    <source>
        <strain evidence="1 2">BVI</strain>
    </source>
</reference>
<dbReference type="EMBL" id="VLTN01000015">
    <property type="protein sequence ID" value="KAA0153608.1"/>
    <property type="molecule type" value="Genomic_DNA"/>
</dbReference>
<evidence type="ECO:0008006" key="3">
    <source>
        <dbReference type="Google" id="ProtNLM"/>
    </source>
</evidence>
<protein>
    <recommendedName>
        <fullName evidence="3">2'-5' RNA ligase family protein</fullName>
    </recommendedName>
</protein>
<keyword evidence="2" id="KW-1185">Reference proteome</keyword>
<evidence type="ECO:0000313" key="2">
    <source>
        <dbReference type="Proteomes" id="UP000323011"/>
    </source>
</evidence>
<accession>A0A5A8CLM4</accession>
<dbReference type="Pfam" id="PF13563">
    <property type="entry name" value="2_5_RNA_ligase2"/>
    <property type="match status" value="1"/>
</dbReference>
<dbReference type="InterPro" id="IPR012386">
    <property type="entry name" value="Cyclic-nucl_3Pdiesterase"/>
</dbReference>
<dbReference type="PANTHER" id="PTHR28141">
    <property type="entry name" value="2',3'-CYCLIC-NUCLEOTIDE 3'-PHOSPHODIESTERASE"/>
    <property type="match status" value="1"/>
</dbReference>
<dbReference type="SUPFAM" id="SSF55144">
    <property type="entry name" value="LigT-like"/>
    <property type="match status" value="1"/>
</dbReference>
<dbReference type="GO" id="GO:0009187">
    <property type="term" value="P:cyclic nucleotide metabolic process"/>
    <property type="evidence" value="ECO:0007669"/>
    <property type="project" value="TreeGrafter"/>
</dbReference>
<dbReference type="InterPro" id="IPR009097">
    <property type="entry name" value="Cyclic_Pdiesterase"/>
</dbReference>
<dbReference type="PANTHER" id="PTHR28141:SF1">
    <property type="entry name" value="2',3'-CYCLIC-NUCLEOTIDE 3'-PHOSPHODIESTERASE"/>
    <property type="match status" value="1"/>
</dbReference>